<organism evidence="2 3">
    <name type="scientific">Actinidia rufa</name>
    <dbReference type="NCBI Taxonomy" id="165716"/>
    <lineage>
        <taxon>Eukaryota</taxon>
        <taxon>Viridiplantae</taxon>
        <taxon>Streptophyta</taxon>
        <taxon>Embryophyta</taxon>
        <taxon>Tracheophyta</taxon>
        <taxon>Spermatophyta</taxon>
        <taxon>Magnoliopsida</taxon>
        <taxon>eudicotyledons</taxon>
        <taxon>Gunneridae</taxon>
        <taxon>Pentapetalae</taxon>
        <taxon>asterids</taxon>
        <taxon>Ericales</taxon>
        <taxon>Actinidiaceae</taxon>
        <taxon>Actinidia</taxon>
    </lineage>
</organism>
<evidence type="ECO:0000256" key="1">
    <source>
        <dbReference type="SAM" id="Coils"/>
    </source>
</evidence>
<feature type="coiled-coil region" evidence="1">
    <location>
        <begin position="78"/>
        <end position="112"/>
    </location>
</feature>
<reference evidence="3" key="1">
    <citation type="submission" date="2019-07" db="EMBL/GenBank/DDBJ databases">
        <title>De Novo Assembly of kiwifruit Actinidia rufa.</title>
        <authorList>
            <person name="Sugita-Konishi S."/>
            <person name="Sato K."/>
            <person name="Mori E."/>
            <person name="Abe Y."/>
            <person name="Kisaki G."/>
            <person name="Hamano K."/>
            <person name="Suezawa K."/>
            <person name="Otani M."/>
            <person name="Fukuda T."/>
            <person name="Manabe T."/>
            <person name="Gomi K."/>
            <person name="Tabuchi M."/>
            <person name="Akimitsu K."/>
            <person name="Kataoka I."/>
        </authorList>
    </citation>
    <scope>NUCLEOTIDE SEQUENCE [LARGE SCALE GENOMIC DNA]</scope>
    <source>
        <strain evidence="3">cv. Fuchu</strain>
    </source>
</reference>
<keyword evidence="1" id="KW-0175">Coiled coil</keyword>
<proteinExistence type="predicted"/>
<comment type="caution">
    <text evidence="2">The sequence shown here is derived from an EMBL/GenBank/DDBJ whole genome shotgun (WGS) entry which is preliminary data.</text>
</comment>
<evidence type="ECO:0000313" key="3">
    <source>
        <dbReference type="Proteomes" id="UP000585474"/>
    </source>
</evidence>
<dbReference type="Proteomes" id="UP000585474">
    <property type="component" value="Unassembled WGS sequence"/>
</dbReference>
<sequence>MLSNIIGLPSFQNPITDAELWKPEFSTVELSKQVTVVDTSKDHDTILALARVVMLPKDLTDLAEEISDTIWDLLVMQAAAISDRIKEQSTELKRAKSNVGGLESELNKAKLTLGTTNQLKGSERQGIVRSYQASSSSLWPYLRAAELPESLEPYSPMILPGFNEEEYMNQPIEEDGVKAPVNEVA</sequence>
<dbReference type="AlphaFoldDB" id="A0A7J0DSD5"/>
<evidence type="ECO:0000313" key="2">
    <source>
        <dbReference type="EMBL" id="GFS41351.1"/>
    </source>
</evidence>
<name>A0A7J0DSD5_9ERIC</name>
<gene>
    <name evidence="2" type="ORF">Acr_00g0073870</name>
</gene>
<protein>
    <submittedName>
        <fullName evidence="2">Uncharacterized protein</fullName>
    </submittedName>
</protein>
<keyword evidence="3" id="KW-1185">Reference proteome</keyword>
<dbReference type="EMBL" id="BJWL01000372">
    <property type="protein sequence ID" value="GFS41351.1"/>
    <property type="molecule type" value="Genomic_DNA"/>
</dbReference>
<accession>A0A7J0DSD5</accession>